<evidence type="ECO:0000313" key="9">
    <source>
        <dbReference type="EMBL" id="CAL55168.1"/>
    </source>
</evidence>
<keyword evidence="11" id="KW-1185">Reference proteome</keyword>
<dbReference type="EMBL" id="CAID01000009">
    <property type="protein sequence ID" value="CAL55168.1"/>
    <property type="molecule type" value="Genomic_DNA"/>
</dbReference>
<reference evidence="9" key="2">
    <citation type="journal article" date="2014" name="BMC Genomics">
        <title>An improved genome of the model marine alga Ostreococcus tauri unfolds by assessing Illumina de novo assemblies.</title>
        <authorList>
            <person name="Blanc-Mathieu R."/>
            <person name="Verhelst B."/>
            <person name="Derelle E."/>
            <person name="Rombauts S."/>
            <person name="Bouget F.Y."/>
            <person name="Carre I."/>
            <person name="Chateau A."/>
            <person name="Eyre-Walker A."/>
            <person name="Grimsley N."/>
            <person name="Moreau H."/>
            <person name="Piegu B."/>
            <person name="Rivals E."/>
            <person name="Schackwitz W."/>
            <person name="Van de Peer Y."/>
            <person name="Piganeau G."/>
        </authorList>
    </citation>
    <scope>NUCLEOTIDE SEQUENCE</scope>
    <source>
        <strain evidence="9">RCC4221</strain>
    </source>
</reference>
<dbReference type="OrthoDB" id="185659at2759"/>
<dbReference type="GO" id="GO:0008379">
    <property type="term" value="F:thioredoxin peroxidase activity"/>
    <property type="evidence" value="ECO:0007669"/>
    <property type="project" value="TreeGrafter"/>
</dbReference>
<dbReference type="GO" id="GO:0042744">
    <property type="term" value="P:hydrogen peroxide catabolic process"/>
    <property type="evidence" value="ECO:0007669"/>
    <property type="project" value="TreeGrafter"/>
</dbReference>
<dbReference type="InterPro" id="IPR013766">
    <property type="entry name" value="Thioredoxin_domain"/>
</dbReference>
<protein>
    <recommendedName>
        <fullName evidence="6">Peroxiredoxin</fullName>
        <ecNumber evidence="6">1.11.1.24</ecNumber>
    </recommendedName>
</protein>
<dbReference type="InterPro" id="IPR019479">
    <property type="entry name" value="Peroxiredoxin_C"/>
</dbReference>
<dbReference type="PIRSF" id="PIRSF000239">
    <property type="entry name" value="AHPC"/>
    <property type="match status" value="1"/>
</dbReference>
<accession>Q012L2</accession>
<reference evidence="10" key="3">
    <citation type="submission" date="2017-04" db="EMBL/GenBank/DDBJ databases">
        <title>Population genomics of picophytoplankton unveils novel chromosome hypervariability.</title>
        <authorList>
            <consortium name="DOE Joint Genome Institute"/>
            <person name="Blanc-Mathieu R."/>
            <person name="Krasovec M."/>
            <person name="Hebrard M."/>
            <person name="Yau S."/>
            <person name="Desgranges E."/>
            <person name="Martin J."/>
            <person name="Schackwitz W."/>
            <person name="Kuo A."/>
            <person name="Salin G."/>
            <person name="Donnadieu C."/>
            <person name="Desdevises Y."/>
            <person name="Sanchez-Ferandin S."/>
            <person name="Moreau H."/>
            <person name="Rivals E."/>
            <person name="Grigoriev I.V."/>
            <person name="Grimsley N."/>
            <person name="Eyre-Walker A."/>
            <person name="Piganeau G."/>
        </authorList>
    </citation>
    <scope>NUCLEOTIDE SEQUENCE [LARGE SCALE GENOMIC DNA]</scope>
    <source>
        <strain evidence="10">RCC 1115</strain>
    </source>
</reference>
<dbReference type="RefSeq" id="XP_003080999.1">
    <property type="nucleotide sequence ID" value="XM_003080951.1"/>
</dbReference>
<dbReference type="OMA" id="FWYPKDF"/>
<accession>A0A454XM53</accession>
<comment type="function">
    <text evidence="4">Thiol-specific peroxidase that catalyzes the reduction of hydrogen peroxide and organic hydroperoxides to water and alcohols, respectively. Plays a role in cell protection against oxidative stress by detoxifying peroxides. May be an antioxidant enzyme particularly in the developing shoot and photosynthesizing leaf.</text>
</comment>
<feature type="domain" description="Thioredoxin" evidence="8">
    <location>
        <begin position="39"/>
        <end position="196"/>
    </location>
</feature>
<organism evidence="9 11">
    <name type="scientific">Ostreococcus tauri</name>
    <name type="common">Marine green alga</name>
    <dbReference type="NCBI Taxonomy" id="70448"/>
    <lineage>
        <taxon>Eukaryota</taxon>
        <taxon>Viridiplantae</taxon>
        <taxon>Chlorophyta</taxon>
        <taxon>Mamiellophyceae</taxon>
        <taxon>Mamiellales</taxon>
        <taxon>Bathycoccaceae</taxon>
        <taxon>Ostreococcus</taxon>
    </lineage>
</organism>
<dbReference type="EMBL" id="KZ155777">
    <property type="protein sequence ID" value="OUS47639.1"/>
    <property type="molecule type" value="Genomic_DNA"/>
</dbReference>
<dbReference type="KEGG" id="ota:OT_ostta09g00110"/>
<dbReference type="Pfam" id="PF00578">
    <property type="entry name" value="AhpC-TSA"/>
    <property type="match status" value="1"/>
</dbReference>
<dbReference type="FunCoup" id="Q012L2">
    <property type="interactions" value="1369"/>
</dbReference>
<name>Q012L2_OSTTA</name>
<accession>A0A1Y5IDG5</accession>
<evidence type="ECO:0000256" key="7">
    <source>
        <dbReference type="PIRSR" id="PIRSR000239-1"/>
    </source>
</evidence>
<proteinExistence type="inferred from homology"/>
<keyword evidence="6 10" id="KW-0575">Peroxidase</keyword>
<dbReference type="GO" id="GO:0006979">
    <property type="term" value="P:response to oxidative stress"/>
    <property type="evidence" value="ECO:0007669"/>
    <property type="project" value="TreeGrafter"/>
</dbReference>
<dbReference type="Gene3D" id="3.40.30.10">
    <property type="entry name" value="Glutaredoxin"/>
    <property type="match status" value="1"/>
</dbReference>
<dbReference type="GeneID" id="9831862"/>
<dbReference type="InterPro" id="IPR036249">
    <property type="entry name" value="Thioredoxin-like_sf"/>
</dbReference>
<sequence length="230" mass="25773">MLSASLSKSAFTPRASALQKSVKGKNFSRSAVRVEARKPLVGYPAPEFSAEAVFDQEFQDIKLSDYRGKYVVLFFYPLDFTFVCPTEITAFSDRYEEFAKLNTEVLGVSVDSKFSHLAWLQTDRNDGGLGDLAYPLVSDLKREICESYDVLYEDGTALRGLYIIDREGVIQHYTCNNAPFGRNVDECLRVLQAIQYVQNNPDEVCPAGWTPGAATMKPDPKGSKEYFKAI</sequence>
<dbReference type="GO" id="GO:0033554">
    <property type="term" value="P:cellular response to stress"/>
    <property type="evidence" value="ECO:0007669"/>
    <property type="project" value="TreeGrafter"/>
</dbReference>
<dbReference type="CDD" id="cd03015">
    <property type="entry name" value="PRX_Typ2cys"/>
    <property type="match status" value="1"/>
</dbReference>
<comment type="similarity">
    <text evidence="1">Belongs to the peroxiredoxin family. AhpC/Prx1 subfamily.</text>
</comment>
<dbReference type="InParanoid" id="Q012L2"/>
<evidence type="ECO:0000259" key="8">
    <source>
        <dbReference type="PROSITE" id="PS51352"/>
    </source>
</evidence>
<dbReference type="Proteomes" id="UP000195557">
    <property type="component" value="Unassembled WGS sequence"/>
</dbReference>
<evidence type="ECO:0000256" key="4">
    <source>
        <dbReference type="ARBA" id="ARBA00045169"/>
    </source>
</evidence>
<dbReference type="SUPFAM" id="SSF52833">
    <property type="entry name" value="Thioredoxin-like"/>
    <property type="match status" value="1"/>
</dbReference>
<dbReference type="FunFam" id="3.40.30.10:FF:000063">
    <property type="entry name" value="2-Cys peroxiredoxin BAS1, chloroplastic"/>
    <property type="match status" value="1"/>
</dbReference>
<comment type="catalytic activity">
    <reaction evidence="5 6">
        <text>a hydroperoxide + [thioredoxin]-dithiol = an alcohol + [thioredoxin]-disulfide + H2O</text>
        <dbReference type="Rhea" id="RHEA:62620"/>
        <dbReference type="Rhea" id="RHEA-COMP:10698"/>
        <dbReference type="Rhea" id="RHEA-COMP:10700"/>
        <dbReference type="ChEBI" id="CHEBI:15377"/>
        <dbReference type="ChEBI" id="CHEBI:29950"/>
        <dbReference type="ChEBI" id="CHEBI:30879"/>
        <dbReference type="ChEBI" id="CHEBI:35924"/>
        <dbReference type="ChEBI" id="CHEBI:50058"/>
        <dbReference type="EC" id="1.11.1.24"/>
    </reaction>
</comment>
<dbReference type="InterPro" id="IPR024706">
    <property type="entry name" value="Peroxiredoxin_AhpC-typ"/>
</dbReference>
<evidence type="ECO:0000313" key="11">
    <source>
        <dbReference type="Proteomes" id="UP000009170"/>
    </source>
</evidence>
<gene>
    <name evidence="10" type="ORF">BE221DRAFT_70820</name>
    <name evidence="9" type="ORF">OT_ostta09g00110</name>
</gene>
<dbReference type="PANTHER" id="PTHR10681">
    <property type="entry name" value="THIOREDOXIN PEROXIDASE"/>
    <property type="match status" value="1"/>
</dbReference>
<dbReference type="GO" id="GO:0045454">
    <property type="term" value="P:cell redox homeostasis"/>
    <property type="evidence" value="ECO:0007669"/>
    <property type="project" value="TreeGrafter"/>
</dbReference>
<dbReference type="PANTHER" id="PTHR10681:SF128">
    <property type="entry name" value="THIOREDOXIN-DEPENDENT PEROXIDE REDUCTASE, MITOCHONDRIAL"/>
    <property type="match status" value="1"/>
</dbReference>
<evidence type="ECO:0000256" key="3">
    <source>
        <dbReference type="ARBA" id="ARBA00023157"/>
    </source>
</evidence>
<keyword evidence="6" id="KW-0676">Redox-active center</keyword>
<evidence type="ECO:0000256" key="2">
    <source>
        <dbReference type="ARBA" id="ARBA00023002"/>
    </source>
</evidence>
<evidence type="ECO:0000256" key="5">
    <source>
        <dbReference type="ARBA" id="ARBA00049091"/>
    </source>
</evidence>
<keyword evidence="6" id="KW-0049">Antioxidant</keyword>
<dbReference type="InterPro" id="IPR000866">
    <property type="entry name" value="AhpC/TSA"/>
</dbReference>
<dbReference type="AlphaFoldDB" id="Q012L2"/>
<dbReference type="Proteomes" id="UP000009170">
    <property type="component" value="Unassembled WGS sequence"/>
</dbReference>
<dbReference type="PROSITE" id="PS51352">
    <property type="entry name" value="THIOREDOXIN_2"/>
    <property type="match status" value="1"/>
</dbReference>
<keyword evidence="3" id="KW-1015">Disulfide bond</keyword>
<evidence type="ECO:0000256" key="1">
    <source>
        <dbReference type="ARBA" id="ARBA00009796"/>
    </source>
</evidence>
<dbReference type="InterPro" id="IPR050217">
    <property type="entry name" value="Peroxiredoxin"/>
</dbReference>
<dbReference type="Pfam" id="PF10417">
    <property type="entry name" value="1-cysPrx_C"/>
    <property type="match status" value="1"/>
</dbReference>
<evidence type="ECO:0000313" key="10">
    <source>
        <dbReference type="EMBL" id="OUS47639.1"/>
    </source>
</evidence>
<feature type="active site" description="Cysteine sulfenic acid (-SOH) intermediate; for peroxidase activity" evidence="7">
    <location>
        <position position="84"/>
    </location>
</feature>
<dbReference type="STRING" id="70448.Q012L2"/>
<reference evidence="9 11" key="1">
    <citation type="journal article" date="2006" name="Proc. Natl. Acad. Sci. U.S.A.">
        <title>Genome analysis of the smallest free-living eukaryote Ostreococcus tauri unveils many unique features.</title>
        <authorList>
            <person name="Derelle E."/>
            <person name="Ferraz C."/>
            <person name="Rombauts S."/>
            <person name="Rouze P."/>
            <person name="Worden A.Z."/>
            <person name="Robbens S."/>
            <person name="Partensky F."/>
            <person name="Degroeve S."/>
            <person name="Echeynie S."/>
            <person name="Cooke R."/>
            <person name="Saeys Y."/>
            <person name="Wuyts J."/>
            <person name="Jabbari K."/>
            <person name="Bowler C."/>
            <person name="Panaud O."/>
            <person name="Piegu B."/>
            <person name="Ball S.G."/>
            <person name="Ral J.-P."/>
            <person name="Bouget F.-Y."/>
            <person name="Piganeau G."/>
            <person name="De Baets B."/>
            <person name="Picard A."/>
            <person name="Delseny M."/>
            <person name="Demaille J."/>
            <person name="Van de Peer Y."/>
            <person name="Moreau H."/>
        </authorList>
    </citation>
    <scope>NUCLEOTIDE SEQUENCE [LARGE SCALE GENOMIC DNA]</scope>
    <source>
        <strain evidence="9 11">OTTH0595</strain>
    </source>
</reference>
<evidence type="ECO:0000256" key="6">
    <source>
        <dbReference type="PIRNR" id="PIRNR000239"/>
    </source>
</evidence>
<keyword evidence="2 6" id="KW-0560">Oxidoreductase</keyword>
<dbReference type="EC" id="1.11.1.24" evidence="6"/>